<gene>
    <name evidence="2" type="ORF">CspeluHIS016_0403110</name>
</gene>
<feature type="compositionally biased region" description="Low complexity" evidence="1">
    <location>
        <begin position="367"/>
        <end position="378"/>
    </location>
</feature>
<accession>A0AAD3TW37</accession>
<name>A0AAD3TW37_9TREE</name>
<comment type="caution">
    <text evidence="2">The sequence shown here is derived from an EMBL/GenBank/DDBJ whole genome shotgun (WGS) entry which is preliminary data.</text>
</comment>
<dbReference type="AlphaFoldDB" id="A0AAD3TW37"/>
<evidence type="ECO:0000313" key="2">
    <source>
        <dbReference type="EMBL" id="GMK57477.1"/>
    </source>
</evidence>
<dbReference type="SUPFAM" id="SSF55979">
    <property type="entry name" value="DNA clamp"/>
    <property type="match status" value="1"/>
</dbReference>
<dbReference type="PANTHER" id="PTHR15237:SF0">
    <property type="entry name" value="CELL CYCLE CHECKPOINT CONTROL PROTEIN"/>
    <property type="match status" value="1"/>
</dbReference>
<feature type="region of interest" description="Disordered" evidence="1">
    <location>
        <begin position="504"/>
        <end position="683"/>
    </location>
</feature>
<dbReference type="InterPro" id="IPR007268">
    <property type="entry name" value="Rad9/Ddc1"/>
</dbReference>
<keyword evidence="3" id="KW-1185">Reference proteome</keyword>
<dbReference type="GO" id="GO:0000076">
    <property type="term" value="P:DNA replication checkpoint signaling"/>
    <property type="evidence" value="ECO:0007669"/>
    <property type="project" value="TreeGrafter"/>
</dbReference>
<dbReference type="Gene3D" id="3.70.10.10">
    <property type="match status" value="1"/>
</dbReference>
<dbReference type="GO" id="GO:0031573">
    <property type="term" value="P:mitotic intra-S DNA damage checkpoint signaling"/>
    <property type="evidence" value="ECO:0007669"/>
    <property type="project" value="TreeGrafter"/>
</dbReference>
<feature type="compositionally biased region" description="Polar residues" evidence="1">
    <location>
        <begin position="540"/>
        <end position="558"/>
    </location>
</feature>
<feature type="compositionally biased region" description="Polar residues" evidence="1">
    <location>
        <begin position="504"/>
        <end position="519"/>
    </location>
</feature>
<feature type="compositionally biased region" description="Polar residues" evidence="1">
    <location>
        <begin position="585"/>
        <end position="599"/>
    </location>
</feature>
<dbReference type="InterPro" id="IPR046938">
    <property type="entry name" value="DNA_clamp_sf"/>
</dbReference>
<organism evidence="2 3">
    <name type="scientific">Cutaneotrichosporon spelunceum</name>
    <dbReference type="NCBI Taxonomy" id="1672016"/>
    <lineage>
        <taxon>Eukaryota</taxon>
        <taxon>Fungi</taxon>
        <taxon>Dikarya</taxon>
        <taxon>Basidiomycota</taxon>
        <taxon>Agaricomycotina</taxon>
        <taxon>Tremellomycetes</taxon>
        <taxon>Trichosporonales</taxon>
        <taxon>Trichosporonaceae</taxon>
        <taxon>Cutaneotrichosporon</taxon>
    </lineage>
</organism>
<dbReference type="Pfam" id="PF04139">
    <property type="entry name" value="Rad9"/>
    <property type="match status" value="1"/>
</dbReference>
<feature type="compositionally biased region" description="Basic and acidic residues" evidence="1">
    <location>
        <begin position="559"/>
        <end position="568"/>
    </location>
</feature>
<dbReference type="GO" id="GO:0071479">
    <property type="term" value="P:cellular response to ionizing radiation"/>
    <property type="evidence" value="ECO:0007669"/>
    <property type="project" value="TreeGrafter"/>
</dbReference>
<reference evidence="2" key="2">
    <citation type="submission" date="2023-06" db="EMBL/GenBank/DDBJ databases">
        <authorList>
            <person name="Kobayashi Y."/>
            <person name="Kayamori A."/>
            <person name="Aoki K."/>
            <person name="Shiwa Y."/>
            <person name="Fujita N."/>
            <person name="Sugita T."/>
            <person name="Iwasaki W."/>
            <person name="Tanaka N."/>
            <person name="Takashima M."/>
        </authorList>
    </citation>
    <scope>NUCLEOTIDE SEQUENCE</scope>
    <source>
        <strain evidence="2">HIS016</strain>
    </source>
</reference>
<dbReference type="PANTHER" id="PTHR15237">
    <property type="entry name" value="DNA REPAIR PROTEIN RAD9"/>
    <property type="match status" value="1"/>
</dbReference>
<evidence type="ECO:0000256" key="1">
    <source>
        <dbReference type="SAM" id="MobiDB-lite"/>
    </source>
</evidence>
<dbReference type="GO" id="GO:0030896">
    <property type="term" value="C:checkpoint clamp complex"/>
    <property type="evidence" value="ECO:0007669"/>
    <property type="project" value="InterPro"/>
</dbReference>
<reference evidence="2" key="1">
    <citation type="journal article" date="2023" name="BMC Genomics">
        <title>Chromosome-level genome assemblies of Cutaneotrichosporon spp. (Trichosporonales, Basidiomycota) reveal imbalanced evolution between nucleotide sequences and chromosome synteny.</title>
        <authorList>
            <person name="Kobayashi Y."/>
            <person name="Kayamori A."/>
            <person name="Aoki K."/>
            <person name="Shiwa Y."/>
            <person name="Matsutani M."/>
            <person name="Fujita N."/>
            <person name="Sugita T."/>
            <person name="Iwasaki W."/>
            <person name="Tanaka N."/>
            <person name="Takashima M."/>
        </authorList>
    </citation>
    <scope>NUCLEOTIDE SEQUENCE</scope>
    <source>
        <strain evidence="2">HIS016</strain>
    </source>
</reference>
<proteinExistence type="predicted"/>
<protein>
    <recommendedName>
        <fullName evidence="4">Rad9-domain-containing protein</fullName>
    </recommendedName>
</protein>
<dbReference type="Proteomes" id="UP001222932">
    <property type="component" value="Unassembled WGS sequence"/>
</dbReference>
<dbReference type="EMBL" id="BTCM01000004">
    <property type="protein sequence ID" value="GMK57477.1"/>
    <property type="molecule type" value="Genomic_DNA"/>
</dbReference>
<evidence type="ECO:0000313" key="3">
    <source>
        <dbReference type="Proteomes" id="UP001222932"/>
    </source>
</evidence>
<feature type="region of interest" description="Disordered" evidence="1">
    <location>
        <begin position="344"/>
        <end position="382"/>
    </location>
</feature>
<sequence length="683" mass="75072">MRATIEASIREPNIKYFTRLIQCAAKYGDDLCMNAAGDSWELIVTNSTKSAYVCFALKPAFFSRYKASGSTAEQRRGVKCQLYAKSVLNVLGKASSVNSVERVDLKIFDPEGGLRVRADHSDEESDDDIRVASRTAHLELKLVYHHGITKKHFLHLHPSEGLRVIVDTDAQPSGFLVAARTLRDWLDHFSIAFSSSTSNNGAVRGDSHLAWQFTQNQVKIKNYETATTSVLATEVTLDVRDFSQYVLEQDVVELSLPMREFKGTLQLAESLGMDLDFWFSEASQPMAMTSTFLGNDRYGNETTLFKVFCALATSQTEAFRGAPPHVNSTQRDRAPVSNFAMRRSQGTAIKSERSESVASDRGQKPSTATRRGTARPRASLTMTVEPERSPPMVTVVGTGLFAASQGAGPNDPEPLFQPGPSQAMSQRMTQQEVLDLAGMGDLDLEAVLDDDMEDMAEVVQSANVPEAADIPSGWDEIEADFNNISAQRMSTQKEDIMAAQLRASDNPSNISQRQFSLSHHGSRSDSIRPAEPSRRETSLETESIIRTASREQSGNGRTLSREPSREPCRTGTGRVSSRKPICRVNTGQDLSREPNSAASDSRVLSREPSSAGDSTRHRRSPPPPSPKDSRSPSRRNSPSSRDSKTQFQPDPTVFGGDESVLSDDELGPTQTTSGRVFEPLFDD</sequence>
<feature type="compositionally biased region" description="Basic and acidic residues" evidence="1">
    <location>
        <begin position="522"/>
        <end position="538"/>
    </location>
</feature>
<dbReference type="GO" id="GO:0006281">
    <property type="term" value="P:DNA repair"/>
    <property type="evidence" value="ECO:0007669"/>
    <property type="project" value="TreeGrafter"/>
</dbReference>
<evidence type="ECO:0008006" key="4">
    <source>
        <dbReference type="Google" id="ProtNLM"/>
    </source>
</evidence>